<keyword evidence="1" id="KW-0472">Membrane</keyword>
<evidence type="ECO:0000313" key="2">
    <source>
        <dbReference type="EMBL" id="NME69001.1"/>
    </source>
</evidence>
<dbReference type="InterPro" id="IPR046679">
    <property type="entry name" value="DUF6549"/>
</dbReference>
<keyword evidence="1" id="KW-1133">Transmembrane helix</keyword>
<dbReference type="Pfam" id="PF20186">
    <property type="entry name" value="DUF6549"/>
    <property type="match status" value="1"/>
</dbReference>
<feature type="transmembrane region" description="Helical" evidence="1">
    <location>
        <begin position="21"/>
        <end position="39"/>
    </location>
</feature>
<comment type="caution">
    <text evidence="2">The sequence shown here is derived from an EMBL/GenBank/DDBJ whole genome shotgun (WGS) entry which is preliminary data.</text>
</comment>
<evidence type="ECO:0000313" key="3">
    <source>
        <dbReference type="Proteomes" id="UP000576082"/>
    </source>
</evidence>
<dbReference type="RefSeq" id="WP_169657288.1">
    <property type="nucleotide sequence ID" value="NZ_JABANE010000033.1"/>
</dbReference>
<gene>
    <name evidence="2" type="ORF">HHU12_13590</name>
</gene>
<accession>A0A7X9RUL5</accession>
<name>A0A7X9RUL5_9BACT</name>
<reference evidence="2 3" key="1">
    <citation type="submission" date="2020-04" db="EMBL/GenBank/DDBJ databases">
        <title>Flammeovirga sp. SR4, a novel species isolated from seawater.</title>
        <authorList>
            <person name="Wang X."/>
        </authorList>
    </citation>
    <scope>NUCLEOTIDE SEQUENCE [LARGE SCALE GENOMIC DNA]</scope>
    <source>
        <strain evidence="2 3">ATCC 23126</strain>
    </source>
</reference>
<dbReference type="EMBL" id="JABANE010000033">
    <property type="protein sequence ID" value="NME69001.1"/>
    <property type="molecule type" value="Genomic_DNA"/>
</dbReference>
<dbReference type="Proteomes" id="UP000576082">
    <property type="component" value="Unassembled WGS sequence"/>
</dbReference>
<keyword evidence="1" id="KW-0812">Transmembrane</keyword>
<evidence type="ECO:0000256" key="1">
    <source>
        <dbReference type="SAM" id="Phobius"/>
    </source>
</evidence>
<dbReference type="AlphaFoldDB" id="A0A7X9RUL5"/>
<proteinExistence type="predicted"/>
<organism evidence="2 3">
    <name type="scientific">Flammeovirga aprica JL-4</name>
    <dbReference type="NCBI Taxonomy" id="694437"/>
    <lineage>
        <taxon>Bacteria</taxon>
        <taxon>Pseudomonadati</taxon>
        <taxon>Bacteroidota</taxon>
        <taxon>Cytophagia</taxon>
        <taxon>Cytophagales</taxon>
        <taxon>Flammeovirgaceae</taxon>
        <taxon>Flammeovirga</taxon>
    </lineage>
</organism>
<keyword evidence="3" id="KW-1185">Reference proteome</keyword>
<sequence>MITTLFAGMTFPYAKHLFLKFYKQVVILILAVITGSLTFTTCSKNKEIGELKDLSESYTQDIESYKNKYNQEVAKADGLALSKSTLKEVYEQEKFEWLSKYKGLQKKYRNLESAYQVSLNASAKVDNIIVVDTTVNIIIDEVEREEFAKAFYWYDDYAFIDAYVTESNFASLEYEVKVPIEVVAYWERNWFLGKKHWKVEVLSPNPSIKVNGVNSIIIKKK</sequence>
<protein>
    <submittedName>
        <fullName evidence="2">Uncharacterized protein</fullName>
    </submittedName>
</protein>